<dbReference type="InterPro" id="IPR013830">
    <property type="entry name" value="SGNH_hydro"/>
</dbReference>
<keyword evidence="4" id="KW-1185">Reference proteome</keyword>
<dbReference type="Gene3D" id="2.80.10.50">
    <property type="match status" value="1"/>
</dbReference>
<dbReference type="SMART" id="SM00458">
    <property type="entry name" value="RICIN"/>
    <property type="match status" value="1"/>
</dbReference>
<gene>
    <name evidence="3" type="ORF">RM780_22645</name>
</gene>
<dbReference type="InterPro" id="IPR037460">
    <property type="entry name" value="SEST-like"/>
</dbReference>
<sequence length="496" mass="52311">MRPQARAAALLLAAFSLLAGLLALGPTPASGSPGPAPLPAGLEAIRAAEAAELYGDPAVRPLADRRTGIISLGDSEISGEGIGTYEPPTDGPDNWCHRSPDAAIHRTGIPAEVTYNAACSGAATRNILRDGAPQYADELLQSDRLAIAARNTRLDTVLLVVGANDDLQFSSVMTDCVLGWFLFWEGPCAGDYAPGWQARVDALRPRVEATVGDVRAVMREAGYADGSYNLVLMSYPSPIGPDFRDNPRFPGQLAGGCTGHTSDAAWGRNAAVPAFQEGIRDAARNTGATYLDASRLFHGHEVCMEDTWVAGLTVDLLNPFPPDSNSVRQSFHPNYRGHTAFAACLTRLDASGLSEASCADPTGTGAIRLYPGAWDDSFAPLRNAATGTCLALPGDATRDGTAVSGARCDERRNQGWWREPRLGTVYTELTHDRCLTASGEAVTVANCTGRASQRFTLTTAGTLTPTADPGRCATLASPAAPLTLRPCDGSPRQRFS</sequence>
<dbReference type="SUPFAM" id="SSF52266">
    <property type="entry name" value="SGNH hydrolase"/>
    <property type="match status" value="1"/>
</dbReference>
<keyword evidence="1" id="KW-0732">Signal</keyword>
<dbReference type="PANTHER" id="PTHR37981">
    <property type="entry name" value="LIPASE 2"/>
    <property type="match status" value="1"/>
</dbReference>
<accession>A0ABU2LE10</accession>
<evidence type="ECO:0000313" key="4">
    <source>
        <dbReference type="Proteomes" id="UP001183388"/>
    </source>
</evidence>
<dbReference type="InterPro" id="IPR035992">
    <property type="entry name" value="Ricin_B-like_lectins"/>
</dbReference>
<feature type="signal peptide" evidence="1">
    <location>
        <begin position="1"/>
        <end position="31"/>
    </location>
</feature>
<dbReference type="RefSeq" id="WP_311632694.1">
    <property type="nucleotide sequence ID" value="NZ_JAVREN010000045.1"/>
</dbReference>
<evidence type="ECO:0000256" key="1">
    <source>
        <dbReference type="SAM" id="SignalP"/>
    </source>
</evidence>
<dbReference type="Pfam" id="PF13472">
    <property type="entry name" value="Lipase_GDSL_2"/>
    <property type="match status" value="1"/>
</dbReference>
<protein>
    <submittedName>
        <fullName evidence="3">GDSL-type esterase/lipase family protein</fullName>
    </submittedName>
</protein>
<dbReference type="PANTHER" id="PTHR37981:SF1">
    <property type="entry name" value="SGNH HYDROLASE-TYPE ESTERASE DOMAIN-CONTAINING PROTEIN"/>
    <property type="match status" value="1"/>
</dbReference>
<reference evidence="4" key="1">
    <citation type="submission" date="2023-07" db="EMBL/GenBank/DDBJ databases">
        <title>30 novel species of actinomycetes from the DSMZ collection.</title>
        <authorList>
            <person name="Nouioui I."/>
        </authorList>
    </citation>
    <scope>NUCLEOTIDE SEQUENCE [LARGE SCALE GENOMIC DNA]</scope>
    <source>
        <strain evidence="4">DSM 44917</strain>
    </source>
</reference>
<dbReference type="CDD" id="cd00161">
    <property type="entry name" value="beta-trefoil_Ricin-like"/>
    <property type="match status" value="1"/>
</dbReference>
<name>A0ABU2LE10_9ACTN</name>
<dbReference type="Gene3D" id="3.40.50.1110">
    <property type="entry name" value="SGNH hydrolase"/>
    <property type="match status" value="1"/>
</dbReference>
<dbReference type="InterPro" id="IPR036514">
    <property type="entry name" value="SGNH_hydro_sf"/>
</dbReference>
<dbReference type="PROSITE" id="PS50231">
    <property type="entry name" value="RICIN_B_LECTIN"/>
    <property type="match status" value="1"/>
</dbReference>
<proteinExistence type="predicted"/>
<evidence type="ECO:0000313" key="3">
    <source>
        <dbReference type="EMBL" id="MDT0309732.1"/>
    </source>
</evidence>
<dbReference type="Proteomes" id="UP001183388">
    <property type="component" value="Unassembled WGS sequence"/>
</dbReference>
<feature type="domain" description="Ricin B lectin" evidence="2">
    <location>
        <begin position="375"/>
        <end position="496"/>
    </location>
</feature>
<dbReference type="Pfam" id="PF00652">
    <property type="entry name" value="Ricin_B_lectin"/>
    <property type="match status" value="1"/>
</dbReference>
<dbReference type="EMBL" id="JAVREN010000045">
    <property type="protein sequence ID" value="MDT0309732.1"/>
    <property type="molecule type" value="Genomic_DNA"/>
</dbReference>
<organism evidence="3 4">
    <name type="scientific">Streptomyces boetiae</name>
    <dbReference type="NCBI Taxonomy" id="3075541"/>
    <lineage>
        <taxon>Bacteria</taxon>
        <taxon>Bacillati</taxon>
        <taxon>Actinomycetota</taxon>
        <taxon>Actinomycetes</taxon>
        <taxon>Kitasatosporales</taxon>
        <taxon>Streptomycetaceae</taxon>
        <taxon>Streptomyces</taxon>
    </lineage>
</organism>
<evidence type="ECO:0000259" key="2">
    <source>
        <dbReference type="SMART" id="SM00458"/>
    </source>
</evidence>
<dbReference type="SUPFAM" id="SSF50370">
    <property type="entry name" value="Ricin B-like lectins"/>
    <property type="match status" value="1"/>
</dbReference>
<comment type="caution">
    <text evidence="3">The sequence shown here is derived from an EMBL/GenBank/DDBJ whole genome shotgun (WGS) entry which is preliminary data.</text>
</comment>
<dbReference type="InterPro" id="IPR000772">
    <property type="entry name" value="Ricin_B_lectin"/>
</dbReference>
<feature type="chain" id="PRO_5047022345" evidence="1">
    <location>
        <begin position="32"/>
        <end position="496"/>
    </location>
</feature>